<feature type="domain" description="Glycosyl hydrolase family 81 C-terminal" evidence="10">
    <location>
        <begin position="452"/>
        <end position="802"/>
    </location>
</feature>
<dbReference type="InterPro" id="IPR005200">
    <property type="entry name" value="Endo-beta-glucanase"/>
</dbReference>
<keyword evidence="4" id="KW-0378">Hydrolase</keyword>
<dbReference type="InterPro" id="IPR040451">
    <property type="entry name" value="GH81_N"/>
</dbReference>
<keyword evidence="7" id="KW-0961">Cell wall biogenesis/degradation</keyword>
<evidence type="ECO:0000259" key="10">
    <source>
        <dbReference type="Pfam" id="PF17652"/>
    </source>
</evidence>
<evidence type="ECO:0000256" key="2">
    <source>
        <dbReference type="ARBA" id="ARBA00010730"/>
    </source>
</evidence>
<evidence type="ECO:0000313" key="11">
    <source>
        <dbReference type="EMBL" id="KAF2670501.1"/>
    </source>
</evidence>
<evidence type="ECO:0000256" key="5">
    <source>
        <dbReference type="ARBA" id="ARBA00023277"/>
    </source>
</evidence>
<keyword evidence="8" id="KW-0624">Polysaccharide degradation</keyword>
<dbReference type="GO" id="GO:0052861">
    <property type="term" value="F:endo-1,3(4)-beta-glucanase activity"/>
    <property type="evidence" value="ECO:0007669"/>
    <property type="project" value="InterPro"/>
</dbReference>
<evidence type="ECO:0000259" key="9">
    <source>
        <dbReference type="Pfam" id="PF03639"/>
    </source>
</evidence>
<evidence type="ECO:0000256" key="3">
    <source>
        <dbReference type="ARBA" id="ARBA00012780"/>
    </source>
</evidence>
<dbReference type="GO" id="GO:0042973">
    <property type="term" value="F:glucan endo-1,3-beta-D-glucosidase activity"/>
    <property type="evidence" value="ECO:0007669"/>
    <property type="project" value="UniProtKB-EC"/>
</dbReference>
<dbReference type="AlphaFoldDB" id="A0A6A6UG08"/>
<dbReference type="GO" id="GO:0071555">
    <property type="term" value="P:cell wall organization"/>
    <property type="evidence" value="ECO:0007669"/>
    <property type="project" value="UniProtKB-KW"/>
</dbReference>
<proteinExistence type="inferred from homology"/>
<dbReference type="OrthoDB" id="4473401at2759"/>
<reference evidence="11" key="1">
    <citation type="journal article" date="2020" name="Stud. Mycol.">
        <title>101 Dothideomycetes genomes: a test case for predicting lifestyles and emergence of pathogens.</title>
        <authorList>
            <person name="Haridas S."/>
            <person name="Albert R."/>
            <person name="Binder M."/>
            <person name="Bloem J."/>
            <person name="Labutti K."/>
            <person name="Salamov A."/>
            <person name="Andreopoulos B."/>
            <person name="Baker S."/>
            <person name="Barry K."/>
            <person name="Bills G."/>
            <person name="Bluhm B."/>
            <person name="Cannon C."/>
            <person name="Castanera R."/>
            <person name="Culley D."/>
            <person name="Daum C."/>
            <person name="Ezra D."/>
            <person name="Gonzalez J."/>
            <person name="Henrissat B."/>
            <person name="Kuo A."/>
            <person name="Liang C."/>
            <person name="Lipzen A."/>
            <person name="Lutzoni F."/>
            <person name="Magnuson J."/>
            <person name="Mondo S."/>
            <person name="Nolan M."/>
            <person name="Ohm R."/>
            <person name="Pangilinan J."/>
            <person name="Park H.-J."/>
            <person name="Ramirez L."/>
            <person name="Alfaro M."/>
            <person name="Sun H."/>
            <person name="Tritt A."/>
            <person name="Yoshinaga Y."/>
            <person name="Zwiers L.-H."/>
            <person name="Turgeon B."/>
            <person name="Goodwin S."/>
            <person name="Spatafora J."/>
            <person name="Crous P."/>
            <person name="Grigoriev I."/>
        </authorList>
    </citation>
    <scope>NUCLEOTIDE SEQUENCE</scope>
    <source>
        <strain evidence="11">CBS 115976</strain>
    </source>
</reference>
<dbReference type="Proteomes" id="UP000799302">
    <property type="component" value="Unassembled WGS sequence"/>
</dbReference>
<gene>
    <name evidence="11" type="ORF">BT63DRAFT_413218</name>
</gene>
<comment type="similarity">
    <text evidence="2">Belongs to the glycosyl hydrolase 81 family.</text>
</comment>
<dbReference type="Pfam" id="PF03639">
    <property type="entry name" value="Glyco_hydro_81"/>
    <property type="match status" value="1"/>
</dbReference>
<dbReference type="PANTHER" id="PTHR31983:SF0">
    <property type="entry name" value="GLUCAN ENDO-1,3-BETA-D-GLUCOSIDASE 2"/>
    <property type="match status" value="1"/>
</dbReference>
<evidence type="ECO:0000256" key="4">
    <source>
        <dbReference type="ARBA" id="ARBA00022801"/>
    </source>
</evidence>
<evidence type="ECO:0000256" key="7">
    <source>
        <dbReference type="ARBA" id="ARBA00023316"/>
    </source>
</evidence>
<evidence type="ECO:0000256" key="1">
    <source>
        <dbReference type="ARBA" id="ARBA00000382"/>
    </source>
</evidence>
<name>A0A6A6UG08_9PEZI</name>
<dbReference type="InterPro" id="IPR040720">
    <property type="entry name" value="GH81_C"/>
</dbReference>
<protein>
    <recommendedName>
        <fullName evidence="3">glucan endo-1,3-beta-D-glucosidase</fullName>
        <ecNumber evidence="3">3.2.1.39</ecNumber>
    </recommendedName>
</protein>
<dbReference type="Gene3D" id="1.10.287.1170">
    <property type="entry name" value="glycoside hydrolase family 81 endo-[beta] glucanase"/>
    <property type="match status" value="1"/>
</dbReference>
<evidence type="ECO:0000256" key="6">
    <source>
        <dbReference type="ARBA" id="ARBA00023295"/>
    </source>
</evidence>
<evidence type="ECO:0000256" key="8">
    <source>
        <dbReference type="ARBA" id="ARBA00023326"/>
    </source>
</evidence>
<dbReference type="EMBL" id="MU004234">
    <property type="protein sequence ID" value="KAF2670501.1"/>
    <property type="molecule type" value="Genomic_DNA"/>
</dbReference>
<dbReference type="EC" id="3.2.1.39" evidence="3"/>
<dbReference type="Pfam" id="PF17652">
    <property type="entry name" value="Glyco_hydro81C"/>
    <property type="match status" value="1"/>
</dbReference>
<keyword evidence="6" id="KW-0326">Glycosidase</keyword>
<keyword evidence="12" id="KW-1185">Reference proteome</keyword>
<dbReference type="PANTHER" id="PTHR31983">
    <property type="entry name" value="ENDO-1,3(4)-BETA-GLUCANASE 1"/>
    <property type="match status" value="1"/>
</dbReference>
<dbReference type="FunFam" id="2.70.98.30:FF:000006">
    <property type="entry name" value="Endo-1,3-beta-glucanase Engl1"/>
    <property type="match status" value="1"/>
</dbReference>
<feature type="domain" description="Glycosyl hydrolase family 81 N-terminal" evidence="9">
    <location>
        <begin position="128"/>
        <end position="439"/>
    </location>
</feature>
<evidence type="ECO:0000313" key="12">
    <source>
        <dbReference type="Proteomes" id="UP000799302"/>
    </source>
</evidence>
<organism evidence="11 12">
    <name type="scientific">Microthyrium microscopicum</name>
    <dbReference type="NCBI Taxonomy" id="703497"/>
    <lineage>
        <taxon>Eukaryota</taxon>
        <taxon>Fungi</taxon>
        <taxon>Dikarya</taxon>
        <taxon>Ascomycota</taxon>
        <taxon>Pezizomycotina</taxon>
        <taxon>Dothideomycetes</taxon>
        <taxon>Dothideomycetes incertae sedis</taxon>
        <taxon>Microthyriales</taxon>
        <taxon>Microthyriaceae</taxon>
        <taxon>Microthyrium</taxon>
    </lineage>
</organism>
<dbReference type="PROSITE" id="PS52008">
    <property type="entry name" value="GH81"/>
    <property type="match status" value="1"/>
</dbReference>
<dbReference type="GO" id="GO:0009986">
    <property type="term" value="C:cell surface"/>
    <property type="evidence" value="ECO:0007669"/>
    <property type="project" value="TreeGrafter"/>
</dbReference>
<accession>A0A6A6UG08</accession>
<keyword evidence="5" id="KW-0119">Carbohydrate metabolism</keyword>
<dbReference type="Gene3D" id="2.70.98.30">
    <property type="entry name" value="Golgi alpha-mannosidase II, domain 4"/>
    <property type="match status" value="1"/>
</dbReference>
<sequence>MKTLTLEKVVIFSALIHPSFALPNFIKGLLYLQDPATITSSIPGIQTASTDIQPSPVGINTALNTTGHITLAPVTTTAINTLQSVLPTALTTPLIPSFPSPLARLSPNILVPIATTAPPPQFQNAPKHPVPRSNIQGSGPLQTNKFYGNFYLGSQSNSLWTHPYSLAKTCTTSSCGIAVSHIERSQTAFAAGNPAPYFVNPIGIHSIVFGAAELGAGTSMTLSELDEFSANVHLAPTVGAAQVLTMPVVQGMGFVTGVYSSAQPVLMSGVFFSNLTLVSTDGGGADRVVKWRIGLLDGTSWLLYVRTDNPTNAPFLLQDSKTIIGPLGFSGTVQVAKCASTGMEQFYDSAAGAYATGGSVSASADGDVGTYTISWTKGGPASRRLLMFALPHHVESFDAATRAALTGLQMQTTTKGMATAVLAETITMVEDHMPVDVLYDAAPANGALKVASAAAQTAIVRAASIELAEDIFEQTNMNSTYWNGKALAKFAMIIYATYAKGGDHDLAAAGLKNLTTAFAYFVDNTRQYPLLYDNDWKGIISSAVFATGDTGADYGNSLYNDHHFHYGYFVYAASVLAYFDPLWLTKGTNKVWVDTLVRDYANPVTTDPYFPFSRMFDWYHGHSWAQGLYESADGKNEESTSEDVFSLYAMKLWGKTTGDENMEARGNLQLAVLRRSLQNYFLMESSNKNQPPQFIGNKACGIMFENKIDHTTYFGAKPEYVEGIHMLPLSPASPYTRSQAFVSEEWQTYFSDGRAQNTDVAWRSILYANLAIADPRASWLYFTSPSFDMASLDSGASLTWYLAFVAGLGGS</sequence>
<comment type="catalytic activity">
    <reaction evidence="1">
        <text>Hydrolysis of (1-&gt;3)-beta-D-glucosidic linkages in (1-&gt;3)-beta-D-glucans.</text>
        <dbReference type="EC" id="3.2.1.39"/>
    </reaction>
</comment>
<dbReference type="GO" id="GO:0000272">
    <property type="term" value="P:polysaccharide catabolic process"/>
    <property type="evidence" value="ECO:0007669"/>
    <property type="project" value="UniProtKB-KW"/>
</dbReference>